<reference evidence="1 2" key="1">
    <citation type="submission" date="2019-03" db="EMBL/GenBank/DDBJ databases">
        <title>Genomic Encyclopedia of Type Strains, Phase III (KMG-III): the genomes of soil and plant-associated and newly described type strains.</title>
        <authorList>
            <person name="Whitman W."/>
        </authorList>
    </citation>
    <scope>NUCLEOTIDE SEQUENCE [LARGE SCALE GENOMIC DNA]</scope>
    <source>
        <strain evidence="1 2">VKM Ac-2527</strain>
    </source>
</reference>
<dbReference type="EMBL" id="SNWQ01000038">
    <property type="protein sequence ID" value="TDO30416.1"/>
    <property type="molecule type" value="Genomic_DNA"/>
</dbReference>
<sequence>MATRMFTGRLAATSHAYPTWSMAVQLAAAQFFMTIDGRTARTVSAITERA</sequence>
<keyword evidence="2" id="KW-1185">Reference proteome</keyword>
<name>A0A4R6J7P9_9ACTN</name>
<dbReference type="Proteomes" id="UP000295388">
    <property type="component" value="Unassembled WGS sequence"/>
</dbReference>
<comment type="caution">
    <text evidence="1">The sequence shown here is derived from an EMBL/GenBank/DDBJ whole genome shotgun (WGS) entry which is preliminary data.</text>
</comment>
<evidence type="ECO:0000313" key="1">
    <source>
        <dbReference type="EMBL" id="TDO30416.1"/>
    </source>
</evidence>
<organism evidence="1 2">
    <name type="scientific">Kribbella caucasensis</name>
    <dbReference type="NCBI Taxonomy" id="2512215"/>
    <lineage>
        <taxon>Bacteria</taxon>
        <taxon>Bacillati</taxon>
        <taxon>Actinomycetota</taxon>
        <taxon>Actinomycetes</taxon>
        <taxon>Propionibacteriales</taxon>
        <taxon>Kribbellaceae</taxon>
        <taxon>Kribbella</taxon>
    </lineage>
</organism>
<protein>
    <submittedName>
        <fullName evidence="1">Uncharacterized protein</fullName>
    </submittedName>
</protein>
<accession>A0A4R6J7P9</accession>
<dbReference type="AlphaFoldDB" id="A0A4R6J7P9"/>
<evidence type="ECO:0000313" key="2">
    <source>
        <dbReference type="Proteomes" id="UP000295388"/>
    </source>
</evidence>
<proteinExistence type="predicted"/>
<gene>
    <name evidence="1" type="ORF">EV643_13830</name>
</gene>